<comment type="caution">
    <text evidence="1">The sequence shown here is derived from an EMBL/GenBank/DDBJ whole genome shotgun (WGS) entry which is preliminary data.</text>
</comment>
<accession>A0ABT6H2T4</accession>
<dbReference type="Proteomes" id="UP001218246">
    <property type="component" value="Unassembled WGS sequence"/>
</dbReference>
<dbReference type="EMBL" id="JARULN010000002">
    <property type="protein sequence ID" value="MDG5753310.1"/>
    <property type="molecule type" value="Genomic_DNA"/>
</dbReference>
<evidence type="ECO:0000313" key="1">
    <source>
        <dbReference type="EMBL" id="MDG5753310.1"/>
    </source>
</evidence>
<dbReference type="RefSeq" id="WP_278017835.1">
    <property type="nucleotide sequence ID" value="NZ_JARRRY010000001.1"/>
</dbReference>
<proteinExistence type="predicted"/>
<protein>
    <submittedName>
        <fullName evidence="1">Uncharacterized protein</fullName>
    </submittedName>
</protein>
<keyword evidence="2" id="KW-1185">Reference proteome</keyword>
<reference evidence="1 2" key="1">
    <citation type="submission" date="2023-04" db="EMBL/GenBank/DDBJ databases">
        <title>Ectobacillus antri isolated from activated sludge.</title>
        <authorList>
            <person name="Yan P."/>
            <person name="Liu X."/>
        </authorList>
    </citation>
    <scope>NUCLEOTIDE SEQUENCE [LARGE SCALE GENOMIC DNA]</scope>
    <source>
        <strain evidence="1 2">C18H</strain>
    </source>
</reference>
<organism evidence="1 2">
    <name type="scientific">Ectobacillus antri</name>
    <dbReference type="NCBI Taxonomy" id="2486280"/>
    <lineage>
        <taxon>Bacteria</taxon>
        <taxon>Bacillati</taxon>
        <taxon>Bacillota</taxon>
        <taxon>Bacilli</taxon>
        <taxon>Bacillales</taxon>
        <taxon>Bacillaceae</taxon>
        <taxon>Ectobacillus</taxon>
    </lineage>
</organism>
<gene>
    <name evidence="1" type="ORF">P6P90_04780</name>
</gene>
<name>A0ABT6H2T4_9BACI</name>
<evidence type="ECO:0000313" key="2">
    <source>
        <dbReference type="Proteomes" id="UP001218246"/>
    </source>
</evidence>
<sequence>MQATVYQIGKLTITVVRKNEPSPEALQDLNRTLERLFDEQERKRNQKMKKRYSSLMRSSVFFCLDHNVFKYYGNT</sequence>